<reference evidence="2 3" key="1">
    <citation type="submission" date="2024-08" db="EMBL/GenBank/DDBJ databases">
        <title>Tateyamaria sp. nov., isolated from marine algae.</title>
        <authorList>
            <person name="Choi B.J."/>
            <person name="Kim J.M."/>
            <person name="Lee J.K."/>
            <person name="Choi D.G."/>
            <person name="Bayburt H."/>
            <person name="Baek J.H."/>
            <person name="Han D.M."/>
            <person name="Jeon C.O."/>
        </authorList>
    </citation>
    <scope>NUCLEOTIDE SEQUENCE [LARGE SCALE GENOMIC DNA]</scope>
    <source>
        <strain evidence="2 3">KMU-156</strain>
    </source>
</reference>
<name>A0ABW8UWF0_9RHOB</name>
<keyword evidence="3" id="KW-1185">Reference proteome</keyword>
<keyword evidence="1" id="KW-1133">Transmembrane helix</keyword>
<sequence length="47" mass="5342">MTNRGAVILGLLIIGAIALDVMIYGSEHLVFLGKKFTDMLEWMAFWR</sequence>
<evidence type="ECO:0000313" key="3">
    <source>
        <dbReference type="Proteomes" id="UP001627408"/>
    </source>
</evidence>
<evidence type="ECO:0000313" key="2">
    <source>
        <dbReference type="EMBL" id="MFL4471466.1"/>
    </source>
</evidence>
<feature type="transmembrane region" description="Helical" evidence="1">
    <location>
        <begin position="6"/>
        <end position="25"/>
    </location>
</feature>
<evidence type="ECO:0008006" key="4">
    <source>
        <dbReference type="Google" id="ProtNLM"/>
    </source>
</evidence>
<proteinExistence type="predicted"/>
<keyword evidence="1" id="KW-0472">Membrane</keyword>
<dbReference type="EMBL" id="JBHDIY010000002">
    <property type="protein sequence ID" value="MFL4471466.1"/>
    <property type="molecule type" value="Genomic_DNA"/>
</dbReference>
<protein>
    <recommendedName>
        <fullName evidence="4">Glyceraldehyde-3-phosphate dehydrogenase</fullName>
    </recommendedName>
</protein>
<gene>
    <name evidence="2" type="ORF">ACERZ8_16880</name>
</gene>
<evidence type="ECO:0000256" key="1">
    <source>
        <dbReference type="SAM" id="Phobius"/>
    </source>
</evidence>
<dbReference type="Proteomes" id="UP001627408">
    <property type="component" value="Unassembled WGS sequence"/>
</dbReference>
<dbReference type="RefSeq" id="WP_407593309.1">
    <property type="nucleotide sequence ID" value="NZ_JBHDIY010000002.1"/>
</dbReference>
<keyword evidence="1" id="KW-0812">Transmembrane</keyword>
<organism evidence="2 3">
    <name type="scientific">Tateyamaria armeniaca</name>
    <dbReference type="NCBI Taxonomy" id="2518930"/>
    <lineage>
        <taxon>Bacteria</taxon>
        <taxon>Pseudomonadati</taxon>
        <taxon>Pseudomonadota</taxon>
        <taxon>Alphaproteobacteria</taxon>
        <taxon>Rhodobacterales</taxon>
        <taxon>Roseobacteraceae</taxon>
        <taxon>Tateyamaria</taxon>
    </lineage>
</organism>
<accession>A0ABW8UWF0</accession>
<comment type="caution">
    <text evidence="2">The sequence shown here is derived from an EMBL/GenBank/DDBJ whole genome shotgun (WGS) entry which is preliminary data.</text>
</comment>